<evidence type="ECO:0000256" key="2">
    <source>
        <dbReference type="ARBA" id="ARBA00022574"/>
    </source>
</evidence>
<dbReference type="PROSITE" id="PS50294">
    <property type="entry name" value="WD_REPEATS_REGION"/>
    <property type="match status" value="5"/>
</dbReference>
<accession>A0AAD4L422</accession>
<dbReference type="GO" id="GO:0042393">
    <property type="term" value="F:histone binding"/>
    <property type="evidence" value="ECO:0007669"/>
    <property type="project" value="TreeGrafter"/>
</dbReference>
<feature type="repeat" description="WD" evidence="7">
    <location>
        <begin position="306"/>
        <end position="347"/>
    </location>
</feature>
<feature type="repeat" description="WD" evidence="7">
    <location>
        <begin position="264"/>
        <end position="305"/>
    </location>
</feature>
<feature type="repeat" description="WD" evidence="7">
    <location>
        <begin position="179"/>
        <end position="220"/>
    </location>
</feature>
<dbReference type="SMART" id="SM00320">
    <property type="entry name" value="WD40"/>
    <property type="match status" value="7"/>
</dbReference>
<evidence type="ECO:0000256" key="8">
    <source>
        <dbReference type="SAM" id="MobiDB-lite"/>
    </source>
</evidence>
<comment type="function">
    <text evidence="6">Involved in mitochondrial fission. Acts as an adapter protein required to form mitochondrial fission complexes. Formation of these complexes is required to promote constriction and fission of the mitochondrial compartment at a late step in mitochondrial division.</text>
</comment>
<reference evidence="10" key="1">
    <citation type="submission" date="2021-12" db="EMBL/GenBank/DDBJ databases">
        <title>Convergent genome expansion in fungi linked to evolution of root-endophyte symbiosis.</title>
        <authorList>
            <consortium name="DOE Joint Genome Institute"/>
            <person name="Ke Y.-H."/>
            <person name="Bonito G."/>
            <person name="Liao H.-L."/>
            <person name="Looney B."/>
            <person name="Rojas-Flechas A."/>
            <person name="Nash J."/>
            <person name="Hameed K."/>
            <person name="Schadt C."/>
            <person name="Martin F."/>
            <person name="Crous P.W."/>
            <person name="Miettinen O."/>
            <person name="Magnuson J.K."/>
            <person name="Labbe J."/>
            <person name="Jacobson D."/>
            <person name="Doktycz M.J."/>
            <person name="Veneault-Fourrey C."/>
            <person name="Kuo A."/>
            <person name="Mondo S."/>
            <person name="Calhoun S."/>
            <person name="Riley R."/>
            <person name="Ohm R."/>
            <person name="LaButti K."/>
            <person name="Andreopoulos B."/>
            <person name="Pangilinan J."/>
            <person name="Nolan M."/>
            <person name="Tritt A."/>
            <person name="Clum A."/>
            <person name="Lipzen A."/>
            <person name="Daum C."/>
            <person name="Barry K."/>
            <person name="Grigoriev I.V."/>
            <person name="Vilgalys R."/>
        </authorList>
    </citation>
    <scope>NUCLEOTIDE SEQUENCE</scope>
    <source>
        <strain evidence="10">PMI_201</strain>
    </source>
</reference>
<dbReference type="InterPro" id="IPR036322">
    <property type="entry name" value="WD40_repeat_dom_sf"/>
</dbReference>
<organism evidence="10 11">
    <name type="scientific">Talaromyces proteolyticus</name>
    <dbReference type="NCBI Taxonomy" id="1131652"/>
    <lineage>
        <taxon>Eukaryota</taxon>
        <taxon>Fungi</taxon>
        <taxon>Dikarya</taxon>
        <taxon>Ascomycota</taxon>
        <taxon>Pezizomycotina</taxon>
        <taxon>Eurotiomycetes</taxon>
        <taxon>Eurotiomycetidae</taxon>
        <taxon>Eurotiales</taxon>
        <taxon>Trichocomaceae</taxon>
        <taxon>Talaromyces</taxon>
        <taxon>Talaromyces sect. Bacilispori</taxon>
    </lineage>
</organism>
<keyword evidence="2 7" id="KW-0853">WD repeat</keyword>
<evidence type="ECO:0000313" key="11">
    <source>
        <dbReference type="Proteomes" id="UP001201262"/>
    </source>
</evidence>
<evidence type="ECO:0000259" key="9">
    <source>
        <dbReference type="Pfam" id="PF25175"/>
    </source>
</evidence>
<dbReference type="InterPro" id="IPR059122">
    <property type="entry name" value="Beta-prop_WDR5-like"/>
</dbReference>
<dbReference type="CDD" id="cd00200">
    <property type="entry name" value="WD40"/>
    <property type="match status" value="1"/>
</dbReference>
<proteinExistence type="inferred from homology"/>
<feature type="repeat" description="WD" evidence="7">
    <location>
        <begin position="349"/>
        <end position="390"/>
    </location>
</feature>
<feature type="repeat" description="WD" evidence="7">
    <location>
        <begin position="442"/>
        <end position="476"/>
    </location>
</feature>
<dbReference type="EMBL" id="JAJTJA010000001">
    <property type="protein sequence ID" value="KAH8705562.1"/>
    <property type="molecule type" value="Genomic_DNA"/>
</dbReference>
<dbReference type="InterPro" id="IPR020472">
    <property type="entry name" value="WD40_PAC1"/>
</dbReference>
<feature type="region of interest" description="Disordered" evidence="8">
    <location>
        <begin position="131"/>
        <end position="168"/>
    </location>
</feature>
<dbReference type="PRINTS" id="PR00320">
    <property type="entry name" value="GPROTEINBRPT"/>
</dbReference>
<protein>
    <recommendedName>
        <fullName evidence="5">Mitochondrial division protein 1</fullName>
    </recommendedName>
</protein>
<dbReference type="PROSITE" id="PS50082">
    <property type="entry name" value="WD_REPEATS_2"/>
    <property type="match status" value="6"/>
</dbReference>
<dbReference type="PANTHER" id="PTHR22847:SF637">
    <property type="entry name" value="WD REPEAT DOMAIN 5B"/>
    <property type="match status" value="1"/>
</dbReference>
<evidence type="ECO:0000256" key="5">
    <source>
        <dbReference type="ARBA" id="ARBA00039789"/>
    </source>
</evidence>
<evidence type="ECO:0000256" key="1">
    <source>
        <dbReference type="ARBA" id="ARBA00004570"/>
    </source>
</evidence>
<feature type="compositionally biased region" description="Basic and acidic residues" evidence="8">
    <location>
        <begin position="141"/>
        <end position="155"/>
    </location>
</feature>
<keyword evidence="11" id="KW-1185">Reference proteome</keyword>
<dbReference type="SUPFAM" id="SSF50978">
    <property type="entry name" value="WD40 repeat-like"/>
    <property type="match status" value="1"/>
</dbReference>
<dbReference type="PANTHER" id="PTHR22847">
    <property type="entry name" value="WD40 REPEAT PROTEIN"/>
    <property type="match status" value="1"/>
</dbReference>
<dbReference type="GeneID" id="70243768"/>
<feature type="repeat" description="WD" evidence="7">
    <location>
        <begin position="221"/>
        <end position="262"/>
    </location>
</feature>
<name>A0AAD4L422_9EURO</name>
<dbReference type="RefSeq" id="XP_046078183.1">
    <property type="nucleotide sequence ID" value="XM_046213481.1"/>
</dbReference>
<feature type="compositionally biased region" description="Polar residues" evidence="8">
    <location>
        <begin position="19"/>
        <end position="40"/>
    </location>
</feature>
<sequence length="526" mass="57494">MARTRADTGNPPAKRRRLNNGTPATKANRQSPANESSSSDELAATPDYDMEERRRASWSAKKAIANRRQYKPEPNSPSVSDSPDELSMDADVFWGRNTREQSPAKKAPTPPVQIEEEETELAVKMAIEPLTPAPAESSADLESRARSVEEPERIATPEPAPPPTPPKPDHVNYVQKYILKGHLRGVSAVKFSPDRTMLASGGADGSLKVWDTYTGKLLHTFEGHLAGISTVAWSPDNETIATGSDDKTIRLWNALTGKAHPKAFSGHHNYVYSIAFSPKGNMLVSGSYDEAVFLWDVRSAKVMRSLPAHSDPVAGVDICHDGTLVVSCSSDGLIRIWDTMTGQCLRTLVHDDNPPVMAVRFSPNGKYVLAWTLDDCIRLWDYVSGRCIKTYQGHTNRKYSLCGNFGVYSTPDGPPHAFAVSGSEDGALVCWDVVEKNTLQRIDGHTDVVLAVDTAELDGKRYMASCGLDQTVRLWEEVSPVETDESVEMNGITNTVEATPDETTQPVPEDISNEAQDGVEGDKMLG</sequence>
<dbReference type="FunFam" id="2.130.10.10:FF:000510">
    <property type="entry name" value="WD repeat protein"/>
    <property type="match status" value="1"/>
</dbReference>
<evidence type="ECO:0000313" key="10">
    <source>
        <dbReference type="EMBL" id="KAH8705562.1"/>
    </source>
</evidence>
<dbReference type="AlphaFoldDB" id="A0AAD4L422"/>
<gene>
    <name evidence="10" type="ORF">BGW36DRAFT_353966</name>
</gene>
<evidence type="ECO:0000256" key="3">
    <source>
        <dbReference type="ARBA" id="ARBA00022737"/>
    </source>
</evidence>
<comment type="similarity">
    <text evidence="4">Belongs to the WD repeat MDV1/CAF4 family.</text>
</comment>
<dbReference type="InterPro" id="IPR019775">
    <property type="entry name" value="WD40_repeat_CS"/>
</dbReference>
<feature type="region of interest" description="Disordered" evidence="8">
    <location>
        <begin position="482"/>
        <end position="526"/>
    </location>
</feature>
<dbReference type="InterPro" id="IPR015943">
    <property type="entry name" value="WD40/YVTN_repeat-like_dom_sf"/>
</dbReference>
<dbReference type="Proteomes" id="UP001201262">
    <property type="component" value="Unassembled WGS sequence"/>
</dbReference>
<keyword evidence="3" id="KW-0677">Repeat</keyword>
<feature type="region of interest" description="Disordered" evidence="8">
    <location>
        <begin position="1"/>
        <end position="115"/>
    </location>
</feature>
<evidence type="ECO:0000256" key="6">
    <source>
        <dbReference type="ARBA" id="ARBA00043913"/>
    </source>
</evidence>
<dbReference type="Gene3D" id="2.130.10.10">
    <property type="entry name" value="YVTN repeat-like/Quinoprotein amine dehydrogenase"/>
    <property type="match status" value="1"/>
</dbReference>
<comment type="subcellular location">
    <subcellularLocation>
        <location evidence="1">Mitochondrion outer membrane</location>
        <topology evidence="1">Peripheral membrane protein</topology>
        <orientation evidence="1">Cytoplasmic side</orientation>
    </subcellularLocation>
</comment>
<evidence type="ECO:0000256" key="7">
    <source>
        <dbReference type="PROSITE-ProRule" id="PRU00221"/>
    </source>
</evidence>
<evidence type="ECO:0000256" key="4">
    <source>
        <dbReference type="ARBA" id="ARBA00038415"/>
    </source>
</evidence>
<feature type="domain" description="WDR5-like beta-propeller" evidence="9">
    <location>
        <begin position="179"/>
        <end position="476"/>
    </location>
</feature>
<dbReference type="Pfam" id="PF25175">
    <property type="entry name" value="Beta-prop_WDR5"/>
    <property type="match status" value="1"/>
</dbReference>
<dbReference type="GO" id="GO:0048188">
    <property type="term" value="C:Set1C/COMPASS complex"/>
    <property type="evidence" value="ECO:0007669"/>
    <property type="project" value="TreeGrafter"/>
</dbReference>
<dbReference type="PROSITE" id="PS00678">
    <property type="entry name" value="WD_REPEATS_1"/>
    <property type="match status" value="2"/>
</dbReference>
<dbReference type="GO" id="GO:0005741">
    <property type="term" value="C:mitochondrial outer membrane"/>
    <property type="evidence" value="ECO:0007669"/>
    <property type="project" value="UniProtKB-SubCell"/>
</dbReference>
<comment type="caution">
    <text evidence="10">The sequence shown here is derived from an EMBL/GenBank/DDBJ whole genome shotgun (WGS) entry which is preliminary data.</text>
</comment>
<dbReference type="InterPro" id="IPR001680">
    <property type="entry name" value="WD40_rpt"/>
</dbReference>
<feature type="compositionally biased region" description="Polar residues" evidence="8">
    <location>
        <begin position="491"/>
        <end position="506"/>
    </location>
</feature>